<evidence type="ECO:0000256" key="5">
    <source>
        <dbReference type="SAM" id="MobiDB-lite"/>
    </source>
</evidence>
<comment type="caution">
    <text evidence="7">The sequence shown here is derived from an EMBL/GenBank/DDBJ whole genome shotgun (WGS) entry which is preliminary data.</text>
</comment>
<name>K0SV17_THAOC</name>
<dbReference type="InterPro" id="IPR016035">
    <property type="entry name" value="Acyl_Trfase/lysoPLipase"/>
</dbReference>
<feature type="active site" description="Nucleophile" evidence="4">
    <location>
        <position position="134"/>
    </location>
</feature>
<dbReference type="SUPFAM" id="SSF52151">
    <property type="entry name" value="FabD/lysophospholipase-like"/>
    <property type="match status" value="1"/>
</dbReference>
<feature type="compositionally biased region" description="Basic residues" evidence="5">
    <location>
        <begin position="385"/>
        <end position="404"/>
    </location>
</feature>
<keyword evidence="8" id="KW-1185">Reference proteome</keyword>
<dbReference type="InterPro" id="IPR002641">
    <property type="entry name" value="PNPLA_dom"/>
</dbReference>
<dbReference type="eggNOG" id="KOG4231">
    <property type="taxonomic scope" value="Eukaryota"/>
</dbReference>
<evidence type="ECO:0000313" key="7">
    <source>
        <dbReference type="EMBL" id="EJK70208.1"/>
    </source>
</evidence>
<dbReference type="PROSITE" id="PS51635">
    <property type="entry name" value="PNPLA"/>
    <property type="match status" value="1"/>
</dbReference>
<keyword evidence="1 4" id="KW-0378">Hydrolase</keyword>
<proteinExistence type="predicted"/>
<dbReference type="Proteomes" id="UP000266841">
    <property type="component" value="Unassembled WGS sequence"/>
</dbReference>
<dbReference type="GO" id="GO:0016042">
    <property type="term" value="P:lipid catabolic process"/>
    <property type="evidence" value="ECO:0007669"/>
    <property type="project" value="UniProtKB-UniRule"/>
</dbReference>
<evidence type="ECO:0000313" key="8">
    <source>
        <dbReference type="Proteomes" id="UP000266841"/>
    </source>
</evidence>
<evidence type="ECO:0000259" key="6">
    <source>
        <dbReference type="PROSITE" id="PS51635"/>
    </source>
</evidence>
<accession>K0SV17</accession>
<feature type="short sequence motif" description="DGA/G" evidence="4">
    <location>
        <begin position="328"/>
        <end position="330"/>
    </location>
</feature>
<evidence type="ECO:0000256" key="3">
    <source>
        <dbReference type="ARBA" id="ARBA00023098"/>
    </source>
</evidence>
<feature type="region of interest" description="Disordered" evidence="5">
    <location>
        <begin position="256"/>
        <end position="292"/>
    </location>
</feature>
<dbReference type="PANTHER" id="PTHR24185:SF1">
    <property type="entry name" value="CALCIUM-INDEPENDENT PHOSPHOLIPASE A2-GAMMA"/>
    <property type="match status" value="1"/>
</dbReference>
<feature type="active site" description="Proton acceptor" evidence="4">
    <location>
        <position position="328"/>
    </location>
</feature>
<evidence type="ECO:0000256" key="4">
    <source>
        <dbReference type="PROSITE-ProRule" id="PRU01161"/>
    </source>
</evidence>
<feature type="compositionally biased region" description="Basic residues" evidence="5">
    <location>
        <begin position="437"/>
        <end position="446"/>
    </location>
</feature>
<organism evidence="7 8">
    <name type="scientific">Thalassiosira oceanica</name>
    <name type="common">Marine diatom</name>
    <dbReference type="NCBI Taxonomy" id="159749"/>
    <lineage>
        <taxon>Eukaryota</taxon>
        <taxon>Sar</taxon>
        <taxon>Stramenopiles</taxon>
        <taxon>Ochrophyta</taxon>
        <taxon>Bacillariophyta</taxon>
        <taxon>Coscinodiscophyceae</taxon>
        <taxon>Thalassiosirophycidae</taxon>
        <taxon>Thalassiosirales</taxon>
        <taxon>Thalassiosiraceae</taxon>
        <taxon>Thalassiosira</taxon>
    </lineage>
</organism>
<dbReference type="GO" id="GO:0006631">
    <property type="term" value="P:fatty acid metabolic process"/>
    <property type="evidence" value="ECO:0007669"/>
    <property type="project" value="TreeGrafter"/>
</dbReference>
<dbReference type="PANTHER" id="PTHR24185">
    <property type="entry name" value="CALCIUM-INDEPENDENT PHOSPHOLIPASE A2-GAMMA"/>
    <property type="match status" value="1"/>
</dbReference>
<evidence type="ECO:0000256" key="2">
    <source>
        <dbReference type="ARBA" id="ARBA00022963"/>
    </source>
</evidence>
<dbReference type="EMBL" id="AGNL01008876">
    <property type="protein sequence ID" value="EJK70208.1"/>
    <property type="molecule type" value="Genomic_DNA"/>
</dbReference>
<evidence type="ECO:0000256" key="1">
    <source>
        <dbReference type="ARBA" id="ARBA00022801"/>
    </source>
</evidence>
<keyword evidence="2 4" id="KW-0442">Lipid degradation</keyword>
<dbReference type="Pfam" id="PF01734">
    <property type="entry name" value="Patatin"/>
    <property type="match status" value="1"/>
</dbReference>
<reference evidence="7 8" key="1">
    <citation type="journal article" date="2012" name="Genome Biol.">
        <title>Genome and low-iron response of an oceanic diatom adapted to chronic iron limitation.</title>
        <authorList>
            <person name="Lommer M."/>
            <person name="Specht M."/>
            <person name="Roy A.S."/>
            <person name="Kraemer L."/>
            <person name="Andreson R."/>
            <person name="Gutowska M.A."/>
            <person name="Wolf J."/>
            <person name="Bergner S.V."/>
            <person name="Schilhabel M.B."/>
            <person name="Klostermeier U.C."/>
            <person name="Beiko R.G."/>
            <person name="Rosenstiel P."/>
            <person name="Hippler M."/>
            <person name="Laroche J."/>
        </authorList>
    </citation>
    <scope>NUCLEOTIDE SEQUENCE [LARGE SCALE GENOMIC DNA]</scope>
    <source>
        <strain evidence="7 8">CCMP1005</strain>
    </source>
</reference>
<dbReference type="OrthoDB" id="630895at2759"/>
<sequence>MLAMVNASDGAVSALRSTAGLVERVADCSSHASVGRRRRWWGLLGRRRAGNGWKRDEPPQDDEAELRRSANKLLAALGQNQWRPKLPGQRGIRVLCLDGGGTRGIAAVTSLNHIVRALDGVEVCDAFDMIVGTSTGAIVAFLVGLRRESAAEARVRYDVLIKRIFVRSLLKPIMLPLTTASYDEAHLMDVLDEILGDEGMLDSRADPDVPLICAVASRMSSTPTGLALLRNYNYGGGELADKFTIDPNKARERLGLLSSSGEDDDDEDDGAASERKGTVARPKCAPRSGIGSRYPGSFRVTQKIALRATTAAPTFFKPLLSFDELYVDGGIVASNPSGVAVHEARAVFPRCAARAGGLGWYGKVRGDQGTPAGGVGRRCLPDPRQRHRRREHAPHARGRVRGRLRLVDEVLPLQPRNRPAGELPHRRGRSREAPGPMRHRGLLHGE</sequence>
<dbReference type="GO" id="GO:0004620">
    <property type="term" value="F:phospholipase activity"/>
    <property type="evidence" value="ECO:0007669"/>
    <property type="project" value="TreeGrafter"/>
</dbReference>
<feature type="compositionally biased region" description="Acidic residues" evidence="5">
    <location>
        <begin position="261"/>
        <end position="271"/>
    </location>
</feature>
<dbReference type="GO" id="GO:0016020">
    <property type="term" value="C:membrane"/>
    <property type="evidence" value="ECO:0007669"/>
    <property type="project" value="TreeGrafter"/>
</dbReference>
<feature type="domain" description="PNPLA" evidence="6">
    <location>
        <begin position="95"/>
        <end position="341"/>
    </location>
</feature>
<dbReference type="Gene3D" id="3.40.1090.10">
    <property type="entry name" value="Cytosolic phospholipase A2 catalytic domain"/>
    <property type="match status" value="1"/>
</dbReference>
<feature type="short sequence motif" description="GXGXXG" evidence="4">
    <location>
        <begin position="99"/>
        <end position="104"/>
    </location>
</feature>
<feature type="short sequence motif" description="GXSXG" evidence="4">
    <location>
        <begin position="132"/>
        <end position="136"/>
    </location>
</feature>
<feature type="region of interest" description="Disordered" evidence="5">
    <location>
        <begin position="371"/>
        <end position="446"/>
    </location>
</feature>
<keyword evidence="3 4" id="KW-0443">Lipid metabolism</keyword>
<dbReference type="AlphaFoldDB" id="K0SV17"/>
<protein>
    <recommendedName>
        <fullName evidence="6">PNPLA domain-containing protein</fullName>
    </recommendedName>
</protein>
<gene>
    <name evidence="7" type="ORF">THAOC_08450</name>
</gene>